<sequence length="492" mass="55670">MFYDHMSTHICYNKAKARTDTPLCIQLSAERALAIELIAHPIYELLSAAALCRVASTCRTAHASVQSYIGVAFNVDRLLSRFFPSASPGCSATCPHDHTHTEEHVRARAFRSLQAATGTLISGSTALQFFDRTFWPESDLDLYVHARHRREVGRWLIAEGYRFKPTRFQDLFEVEIMECLAKRPDGIYSMPGVLAVFTFVKPLPGLGTPRRTPTPEPVEEGEVISLPDSSDTEEDEEPKELKVQVIVTKNTPMECILGFHSTCVMNVISYEKAYCLFPRATLEERRTLISSSCRGRSRHRAEGLAKYERRGYKLIYSLPMHEVVPDPAAQSLYPAYGYTRFPTHCNLPRARPHQTQNPTFRFGWRWIDDSASWVLGLPQTGVTPPAPANGSTRALAHDPVAVCNWEVRSNFGMGALMHFETVACKVLRYKYLVTDEQLLAYLGEAFAARGRVEDDKARLELEEWTYCDEELPTLCRDFLHGLATRRLSSLRL</sequence>
<evidence type="ECO:0000313" key="2">
    <source>
        <dbReference type="EMBL" id="TBU28698.1"/>
    </source>
</evidence>
<organism evidence="2">
    <name type="scientific">Dichomitus squalens</name>
    <dbReference type="NCBI Taxonomy" id="114155"/>
    <lineage>
        <taxon>Eukaryota</taxon>
        <taxon>Fungi</taxon>
        <taxon>Dikarya</taxon>
        <taxon>Basidiomycota</taxon>
        <taxon>Agaricomycotina</taxon>
        <taxon>Agaricomycetes</taxon>
        <taxon>Polyporales</taxon>
        <taxon>Polyporaceae</taxon>
        <taxon>Dichomitus</taxon>
    </lineage>
</organism>
<dbReference type="Proteomes" id="UP000292957">
    <property type="component" value="Unassembled WGS sequence"/>
</dbReference>
<dbReference type="EMBL" id="ML143419">
    <property type="protein sequence ID" value="TBU28698.1"/>
    <property type="molecule type" value="Genomic_DNA"/>
</dbReference>
<evidence type="ECO:0000256" key="1">
    <source>
        <dbReference type="SAM" id="MobiDB-lite"/>
    </source>
</evidence>
<protein>
    <submittedName>
        <fullName evidence="2">Uncharacterized protein</fullName>
    </submittedName>
</protein>
<feature type="region of interest" description="Disordered" evidence="1">
    <location>
        <begin position="207"/>
        <end position="238"/>
    </location>
</feature>
<gene>
    <name evidence="2" type="ORF">BD311DRAFT_694251</name>
</gene>
<reference evidence="2" key="1">
    <citation type="submission" date="2019-01" db="EMBL/GenBank/DDBJ databases">
        <title>Draft genome sequences of three monokaryotic isolates of the white-rot basidiomycete fungus Dichomitus squalens.</title>
        <authorList>
            <consortium name="DOE Joint Genome Institute"/>
            <person name="Lopez S.C."/>
            <person name="Andreopoulos B."/>
            <person name="Pangilinan J."/>
            <person name="Lipzen A."/>
            <person name="Riley R."/>
            <person name="Ahrendt S."/>
            <person name="Ng V."/>
            <person name="Barry K."/>
            <person name="Daum C."/>
            <person name="Grigoriev I.V."/>
            <person name="Hilden K.S."/>
            <person name="Makela M.R."/>
            <person name="de Vries R.P."/>
        </authorList>
    </citation>
    <scope>NUCLEOTIDE SEQUENCE [LARGE SCALE GENOMIC DNA]</scope>
    <source>
        <strain evidence="2">OM18370.1</strain>
    </source>
</reference>
<accession>A0A4Q9MP18</accession>
<dbReference type="AlphaFoldDB" id="A0A4Q9MP18"/>
<dbReference type="OrthoDB" id="3041043at2759"/>
<proteinExistence type="predicted"/>
<name>A0A4Q9MP18_9APHY</name>